<dbReference type="CDD" id="cd22249">
    <property type="entry name" value="UDM1_RNF168_RNF169-like"/>
    <property type="match status" value="1"/>
</dbReference>
<sequence length="567" mass="63320">MDNIGGFRHSNMSKTVRRRRSNMNRRPSNESQSPQDYHDSLPSDHLNDAPSDDSAGHDAIPWRKKLNLNHCISRASYTSLTEAETVLKNNDEYGGFGDLKELMKSSEDDLAAANNWKSMKMKDEKTSEIISGNNSGVSSDGAGNENKVKKVRLKVGGVTRTIHSKSSSDGSSVAGTSSAKSSNTDPIYPHHKLSLQDNLLKDGSPVRDEKGGLLGVPWKDFSRSGFSFGRVGTSQGSIMEADKYGRTRENKYVSRKSSFDEASEEEEDDDEIRYLQKLKTSRMSASHNTEHGVEPRSQKLRRISGVMDRDLDGYDVGVRDYNISSSGKESKKPRPDRVSEDTDYAEDEESVSDGELETKNKKQLKESFEVSVSSKGERAITTRRQALQKGRDISMSLDANFIEFPNGLPPAPPRKQKEKLSEMEHQLKRAEAAQRRRIQNEKAARESEAEAIRKILGQDSSRKRREEKIKKRKEQLAQERAANATVASNVVRWVMGPSGTTVTFPDDIGLPSIFESKHSSYPPPREKCAGPSCTNAYKYRDSESNLPLCSLQCYKAIHEKTRPLSAC</sequence>
<dbReference type="PANTHER" id="PTHR21561:SF14">
    <property type="entry name" value="HIT ZINC FINGER AND PAPA-1-LIKE DOMAIN-CONTAINING PROTEIN"/>
    <property type="match status" value="1"/>
</dbReference>
<evidence type="ECO:0000256" key="1">
    <source>
        <dbReference type="SAM" id="MobiDB-lite"/>
    </source>
</evidence>
<gene>
    <name evidence="3" type="ORF">OLEA9_A092352</name>
</gene>
<dbReference type="InterPro" id="IPR007529">
    <property type="entry name" value="Znf_HIT"/>
</dbReference>
<dbReference type="EMBL" id="CACTIH010009044">
    <property type="protein sequence ID" value="CAA3020765.1"/>
    <property type="molecule type" value="Genomic_DNA"/>
</dbReference>
<dbReference type="OrthoDB" id="2021186at2759"/>
<feature type="compositionally biased region" description="Basic and acidic residues" evidence="1">
    <location>
        <begin position="328"/>
        <end position="340"/>
    </location>
</feature>
<dbReference type="Gramene" id="OE9A092352T7">
    <property type="protein sequence ID" value="OE9A092352C7"/>
    <property type="gene ID" value="OE9A092352"/>
</dbReference>
<keyword evidence="4" id="KW-1185">Reference proteome</keyword>
<dbReference type="GO" id="GO:0031011">
    <property type="term" value="C:Ino80 complex"/>
    <property type="evidence" value="ECO:0007669"/>
    <property type="project" value="InterPro"/>
</dbReference>
<feature type="compositionally biased region" description="Low complexity" evidence="1">
    <location>
        <begin position="159"/>
        <end position="182"/>
    </location>
</feature>
<feature type="compositionally biased region" description="Basic and acidic residues" evidence="1">
    <location>
        <begin position="288"/>
        <end position="297"/>
    </location>
</feature>
<dbReference type="InterPro" id="IPR029523">
    <property type="entry name" value="INO80B/Ies2"/>
</dbReference>
<dbReference type="AlphaFoldDB" id="A0A8S0US82"/>
<dbReference type="InterPro" id="IPR006880">
    <property type="entry name" value="INO80B_C"/>
</dbReference>
<feature type="compositionally biased region" description="Acidic residues" evidence="1">
    <location>
        <begin position="261"/>
        <end position="271"/>
    </location>
</feature>
<evidence type="ECO:0000313" key="4">
    <source>
        <dbReference type="Proteomes" id="UP000594638"/>
    </source>
</evidence>
<feature type="domain" description="INO80 complex subunit B-like conserved region" evidence="2">
    <location>
        <begin position="424"/>
        <end position="508"/>
    </location>
</feature>
<evidence type="ECO:0000259" key="2">
    <source>
        <dbReference type="SMART" id="SM01406"/>
    </source>
</evidence>
<dbReference type="Pfam" id="PF04438">
    <property type="entry name" value="zf-HIT"/>
    <property type="match status" value="1"/>
</dbReference>
<feature type="region of interest" description="Disordered" evidence="1">
    <location>
        <begin position="316"/>
        <end position="387"/>
    </location>
</feature>
<feature type="region of interest" description="Disordered" evidence="1">
    <location>
        <begin position="249"/>
        <end position="302"/>
    </location>
</feature>
<name>A0A8S0US82_OLEEU</name>
<feature type="compositionally biased region" description="Basic and acidic residues" evidence="1">
    <location>
        <begin position="432"/>
        <end position="453"/>
    </location>
</feature>
<dbReference type="Gramene" id="OE9A092352T6">
    <property type="protein sequence ID" value="OE9A092352C6"/>
    <property type="gene ID" value="OE9A092352"/>
</dbReference>
<dbReference type="CDD" id="cd23021">
    <property type="entry name" value="zf-HIT_IN80B"/>
    <property type="match status" value="1"/>
</dbReference>
<organism evidence="3 4">
    <name type="scientific">Olea europaea subsp. europaea</name>
    <dbReference type="NCBI Taxonomy" id="158383"/>
    <lineage>
        <taxon>Eukaryota</taxon>
        <taxon>Viridiplantae</taxon>
        <taxon>Streptophyta</taxon>
        <taxon>Embryophyta</taxon>
        <taxon>Tracheophyta</taxon>
        <taxon>Spermatophyta</taxon>
        <taxon>Magnoliopsida</taxon>
        <taxon>eudicotyledons</taxon>
        <taxon>Gunneridae</taxon>
        <taxon>Pentapetalae</taxon>
        <taxon>asterids</taxon>
        <taxon>lamiids</taxon>
        <taxon>Lamiales</taxon>
        <taxon>Oleaceae</taxon>
        <taxon>Oleeae</taxon>
        <taxon>Olea</taxon>
    </lineage>
</organism>
<dbReference type="Proteomes" id="UP000594638">
    <property type="component" value="Unassembled WGS sequence"/>
</dbReference>
<feature type="compositionally biased region" description="Acidic residues" evidence="1">
    <location>
        <begin position="341"/>
        <end position="355"/>
    </location>
</feature>
<comment type="caution">
    <text evidence="3">The sequence shown here is derived from an EMBL/GenBank/DDBJ whole genome shotgun (WGS) entry which is preliminary data.</text>
</comment>
<evidence type="ECO:0000313" key="3">
    <source>
        <dbReference type="EMBL" id="CAA3020765.1"/>
    </source>
</evidence>
<reference evidence="3 4" key="1">
    <citation type="submission" date="2019-12" db="EMBL/GenBank/DDBJ databases">
        <authorList>
            <person name="Alioto T."/>
            <person name="Alioto T."/>
            <person name="Gomez Garrido J."/>
        </authorList>
    </citation>
    <scope>NUCLEOTIDE SEQUENCE [LARGE SCALE GENOMIC DNA]</scope>
</reference>
<dbReference type="GO" id="GO:0006338">
    <property type="term" value="P:chromatin remodeling"/>
    <property type="evidence" value="ECO:0007669"/>
    <property type="project" value="InterPro"/>
</dbReference>
<feature type="region of interest" description="Disordered" evidence="1">
    <location>
        <begin position="1"/>
        <end position="58"/>
    </location>
</feature>
<proteinExistence type="predicted"/>
<accession>A0A8S0US82</accession>
<feature type="region of interest" description="Disordered" evidence="1">
    <location>
        <begin position="432"/>
        <end position="476"/>
    </location>
</feature>
<feature type="region of interest" description="Disordered" evidence="1">
    <location>
        <begin position="159"/>
        <end position="189"/>
    </location>
</feature>
<feature type="compositionally biased region" description="Basic and acidic residues" evidence="1">
    <location>
        <begin position="356"/>
        <end position="368"/>
    </location>
</feature>
<dbReference type="Pfam" id="PF04795">
    <property type="entry name" value="PAPA-1"/>
    <property type="match status" value="1"/>
</dbReference>
<protein>
    <submittedName>
        <fullName evidence="3">SWR1 complex subunit 2 isoform X1</fullName>
    </submittedName>
</protein>
<dbReference type="PANTHER" id="PTHR21561">
    <property type="entry name" value="INO80 COMPLEX SUBUNIT B"/>
    <property type="match status" value="1"/>
</dbReference>
<feature type="compositionally biased region" description="Basic and acidic residues" evidence="1">
    <location>
        <begin position="36"/>
        <end position="47"/>
    </location>
</feature>
<dbReference type="SMART" id="SM01406">
    <property type="entry name" value="PAPA-1"/>
    <property type="match status" value="1"/>
</dbReference>
<feature type="compositionally biased region" description="Basic and acidic residues" evidence="1">
    <location>
        <begin position="460"/>
        <end position="476"/>
    </location>
</feature>